<dbReference type="NCBIfam" id="TIGR04256">
    <property type="entry name" value="GxxExxY"/>
    <property type="match status" value="1"/>
</dbReference>
<keyword evidence="2" id="KW-1185">Reference proteome</keyword>
<sequence length="123" mass="14085">MEINSLTQKIIGESIYVHKELGPGLLESAYQKCLFHRLNSIGLSIEIEKPLPVYFDGIFLDCGYRLDLVVEKTVVIEIKSIKKLKEIHLAQMLTYLKLGKYPLGLLINFNEKRLVNGLKRVIL</sequence>
<gene>
    <name evidence="1" type="ORF">NU887_13825</name>
</gene>
<dbReference type="Proteomes" id="UP001142175">
    <property type="component" value="Unassembled WGS sequence"/>
</dbReference>
<reference evidence="1" key="1">
    <citation type="submission" date="2022-08" db="EMBL/GenBank/DDBJ databases">
        <authorList>
            <person name="Zhang D."/>
        </authorList>
    </citation>
    <scope>NUCLEOTIDE SEQUENCE</scope>
    <source>
        <strain evidence="1">XJ19-11</strain>
    </source>
</reference>
<name>A0A9X2P4D7_9BACT</name>
<evidence type="ECO:0000313" key="2">
    <source>
        <dbReference type="Proteomes" id="UP001142175"/>
    </source>
</evidence>
<dbReference type="AlphaFoldDB" id="A0A9X2P4D7"/>
<dbReference type="Pfam" id="PF13366">
    <property type="entry name" value="PDDEXK_3"/>
    <property type="match status" value="1"/>
</dbReference>
<accession>A0A9X2P4D7</accession>
<proteinExistence type="predicted"/>
<dbReference type="RefSeq" id="WP_258423975.1">
    <property type="nucleotide sequence ID" value="NZ_JANAEZ010000013.1"/>
</dbReference>
<dbReference type="EMBL" id="JANSUY010000013">
    <property type="protein sequence ID" value="MCR9016119.1"/>
    <property type="molecule type" value="Genomic_DNA"/>
</dbReference>
<dbReference type="InterPro" id="IPR011604">
    <property type="entry name" value="PDDEXK-like_dom_sf"/>
</dbReference>
<dbReference type="InterPro" id="IPR026350">
    <property type="entry name" value="GxxExxY"/>
</dbReference>
<dbReference type="Gene3D" id="3.90.320.10">
    <property type="match status" value="1"/>
</dbReference>
<comment type="caution">
    <text evidence="1">The sequence shown here is derived from an EMBL/GenBank/DDBJ whole genome shotgun (WGS) entry which is preliminary data.</text>
</comment>
<protein>
    <submittedName>
        <fullName evidence="1">GxxExxY protein</fullName>
    </submittedName>
</protein>
<organism evidence="1 2">
    <name type="scientific">Aquiflexum gelatinilyticum</name>
    <dbReference type="NCBI Taxonomy" id="2961943"/>
    <lineage>
        <taxon>Bacteria</taxon>
        <taxon>Pseudomonadati</taxon>
        <taxon>Bacteroidota</taxon>
        <taxon>Cytophagia</taxon>
        <taxon>Cytophagales</taxon>
        <taxon>Cyclobacteriaceae</taxon>
        <taxon>Aquiflexum</taxon>
    </lineage>
</organism>
<evidence type="ECO:0000313" key="1">
    <source>
        <dbReference type="EMBL" id="MCR9016119.1"/>
    </source>
</evidence>